<accession>A0ACD4NPF9</accession>
<reference evidence="1" key="1">
    <citation type="submission" date="2022-11" db="EMBL/GenBank/DDBJ databases">
        <title>beta-Carotene-producing bacterium, Jeongeuplla avenae sp. nov., alleviates the salt stress of Arabidopsis seedlings.</title>
        <authorList>
            <person name="Jiang L."/>
            <person name="Lee J."/>
        </authorList>
    </citation>
    <scope>NUCLEOTIDE SEQUENCE</scope>
    <source>
        <strain evidence="1">DY_R2A_6</strain>
    </source>
</reference>
<protein>
    <submittedName>
        <fullName evidence="1">DUF2628 domain-containing protein</fullName>
    </submittedName>
</protein>
<name>A0ACD4NPF9_9HYPH</name>
<dbReference type="Proteomes" id="UP001163223">
    <property type="component" value="Chromosome"/>
</dbReference>
<proteinExistence type="predicted"/>
<sequence length="159" mass="16886">MSAWTVFEPKDATGRTAGAVFLRDRFSIPAFLFGPFWLLWNRLWLEAIVVIALVASLGVLERAEGWALAGNVLPLLLALLIGLEGPERRAARLRRAGWREAGTVMADNRDEAELRYYAGATSRSALDSAAPAASAASAPAALAPRTGSFGGFFGGGRPA</sequence>
<organism evidence="1 2">
    <name type="scientific">Antarcticirhabdus aurantiaca</name>
    <dbReference type="NCBI Taxonomy" id="2606717"/>
    <lineage>
        <taxon>Bacteria</taxon>
        <taxon>Pseudomonadati</taxon>
        <taxon>Pseudomonadota</taxon>
        <taxon>Alphaproteobacteria</taxon>
        <taxon>Hyphomicrobiales</taxon>
        <taxon>Aurantimonadaceae</taxon>
        <taxon>Antarcticirhabdus</taxon>
    </lineage>
</organism>
<evidence type="ECO:0000313" key="2">
    <source>
        <dbReference type="Proteomes" id="UP001163223"/>
    </source>
</evidence>
<dbReference type="EMBL" id="CP113520">
    <property type="protein sequence ID" value="WAJ28591.1"/>
    <property type="molecule type" value="Genomic_DNA"/>
</dbReference>
<gene>
    <name evidence="1" type="ORF">OXU80_27970</name>
</gene>
<evidence type="ECO:0000313" key="1">
    <source>
        <dbReference type="EMBL" id="WAJ28591.1"/>
    </source>
</evidence>
<keyword evidence="2" id="KW-1185">Reference proteome</keyword>